<keyword evidence="9" id="KW-1185">Reference proteome</keyword>
<dbReference type="PANTHER" id="PTHR33217">
    <property type="entry name" value="TRANSPOSASE FOR INSERTION SEQUENCE ELEMENT IS1081"/>
    <property type="match status" value="1"/>
</dbReference>
<dbReference type="AlphaFoldDB" id="A0A1Q9WC68"/>
<dbReference type="GO" id="GO:0004803">
    <property type="term" value="F:transposase activity"/>
    <property type="evidence" value="ECO:0007669"/>
    <property type="project" value="UniProtKB-UniRule"/>
</dbReference>
<comment type="similarity">
    <text evidence="2 6">Belongs to the transposase mutator family.</text>
</comment>
<dbReference type="EMBL" id="MLHV01000056">
    <property type="protein sequence ID" value="OHT81447.1"/>
    <property type="molecule type" value="Genomic_DNA"/>
</dbReference>
<accession>A0A1S1JE68</accession>
<accession>A0A1Q9WC68</accession>
<evidence type="ECO:0000256" key="6">
    <source>
        <dbReference type="RuleBase" id="RU365089"/>
    </source>
</evidence>
<dbReference type="PANTHER" id="PTHR33217:SF8">
    <property type="entry name" value="MUTATOR FAMILY TRANSPOSASE"/>
    <property type="match status" value="1"/>
</dbReference>
<sequence>MAATLEAVPSTKTVDELTEKSEAEAARELVRMAREQGLSLAGPDGLLKQLTKTVIETALDEELTEHLGYERHDTAAKDTANSRNGTRSQTVLTETTGPVQIDVPRDREGCR</sequence>
<evidence type="ECO:0000256" key="7">
    <source>
        <dbReference type="SAM" id="MobiDB-lite"/>
    </source>
</evidence>
<comment type="caution">
    <text evidence="8">The sequence shown here is derived from an EMBL/GenBank/DDBJ whole genome shotgun (WGS) entry which is preliminary data.</text>
</comment>
<dbReference type="STRING" id="1908205.BKG60_11780"/>
<dbReference type="Proteomes" id="UP000179636">
    <property type="component" value="Unassembled WGS sequence"/>
</dbReference>
<protein>
    <recommendedName>
        <fullName evidence="6">Mutator family transposase</fullName>
    </recommendedName>
</protein>
<evidence type="ECO:0000313" key="9">
    <source>
        <dbReference type="Proteomes" id="UP000179636"/>
    </source>
</evidence>
<dbReference type="Pfam" id="PF00872">
    <property type="entry name" value="Transposase_mut"/>
    <property type="match status" value="1"/>
</dbReference>
<feature type="compositionally biased region" description="Polar residues" evidence="7">
    <location>
        <begin position="79"/>
        <end position="98"/>
    </location>
</feature>
<reference evidence="8 9" key="1">
    <citation type="submission" date="2016-10" db="EMBL/GenBank/DDBJ databases">
        <title>Evaluation of Human, Animal and Environmental Mycobacterium chelonae Isolates by Core Genome Phylogenomic Analysis, Targeted Gene Comparison, and Anti-microbial Susceptibility Patterns: A Tale of Mistaken Identities.</title>
        <authorList>
            <person name="Fogelson S.B."/>
            <person name="Camus A.C."/>
            <person name="Lorenz W."/>
            <person name="Vasireddy R."/>
            <person name="Vasireddy S."/>
            <person name="Smith T."/>
            <person name="Brown-Elliott B.A."/>
            <person name="Wallace R.J.Jr."/>
            <person name="Hasan N.A."/>
            <person name="Reischl U."/>
            <person name="Sanchez S."/>
        </authorList>
    </citation>
    <scope>NUCLEOTIDE SEQUENCE [LARGE SCALE GENOMIC DNA]</scope>
    <source>
        <strain evidence="8 9">24999</strain>
    </source>
</reference>
<dbReference type="GO" id="GO:0003677">
    <property type="term" value="F:DNA binding"/>
    <property type="evidence" value="ECO:0007669"/>
    <property type="project" value="UniProtKB-UniRule"/>
</dbReference>
<proteinExistence type="inferred from homology"/>
<evidence type="ECO:0000256" key="1">
    <source>
        <dbReference type="ARBA" id="ARBA00002190"/>
    </source>
</evidence>
<feature type="compositionally biased region" description="Basic and acidic residues" evidence="7">
    <location>
        <begin position="66"/>
        <end position="76"/>
    </location>
</feature>
<dbReference type="GO" id="GO:0006313">
    <property type="term" value="P:DNA transposition"/>
    <property type="evidence" value="ECO:0007669"/>
    <property type="project" value="UniProtKB-UniRule"/>
</dbReference>
<dbReference type="InterPro" id="IPR001207">
    <property type="entry name" value="Transposase_mutator"/>
</dbReference>
<evidence type="ECO:0000313" key="8">
    <source>
        <dbReference type="EMBL" id="OHT81447.1"/>
    </source>
</evidence>
<keyword evidence="3 6" id="KW-0815">Transposition</keyword>
<evidence type="ECO:0000256" key="4">
    <source>
        <dbReference type="ARBA" id="ARBA00023125"/>
    </source>
</evidence>
<keyword evidence="6" id="KW-0814">Transposable element</keyword>
<gene>
    <name evidence="8" type="ORF">BKG61_29665</name>
</gene>
<name>A0A1Q9WC68_9MYCO</name>
<keyword evidence="5 6" id="KW-0233">DNA recombination</keyword>
<organism evidence="8 9">
    <name type="scientific">Mycobacterium syngnathidarum</name>
    <dbReference type="NCBI Taxonomy" id="1908205"/>
    <lineage>
        <taxon>Bacteria</taxon>
        <taxon>Bacillati</taxon>
        <taxon>Actinomycetota</taxon>
        <taxon>Actinomycetes</taxon>
        <taxon>Mycobacteriales</taxon>
        <taxon>Mycobacteriaceae</taxon>
        <taxon>Mycobacterium</taxon>
    </lineage>
</organism>
<evidence type="ECO:0000256" key="2">
    <source>
        <dbReference type="ARBA" id="ARBA00010961"/>
    </source>
</evidence>
<comment type="function">
    <text evidence="1 6">Required for the transposition of the insertion element.</text>
</comment>
<evidence type="ECO:0000256" key="5">
    <source>
        <dbReference type="ARBA" id="ARBA00023172"/>
    </source>
</evidence>
<feature type="region of interest" description="Disordered" evidence="7">
    <location>
        <begin position="66"/>
        <end position="111"/>
    </location>
</feature>
<evidence type="ECO:0000256" key="3">
    <source>
        <dbReference type="ARBA" id="ARBA00022578"/>
    </source>
</evidence>
<keyword evidence="4 6" id="KW-0238">DNA-binding</keyword>